<sequence>MPTVSASSEDKVLALMEAIESVIIGKRPVIERVLTALLAGGHVLLEDVPGTGKTMLSRTLAAAVGGAFRRIQMTPDLLPQDITGMYVYNPERRTFELREGPLMANIVLADELNRATPRTQSALLEAMAEGQVTVEGVRQVLPRPFFVLATQNPIESEGTFPLPEAERDRFMMRLRVGYPEREQEIAMLRRFRTSYPLDAVQAVLTPEDLLIMQEKVRSVTIHPEVEAYIVDLSRATREDERIAVGVSPRGTLALAKAAQAYAWIKGRSYVIPDDVKTLFLDVIEHRIVLTAEALLREDPSTMLKEMLERHPAPVEDVQ</sequence>
<dbReference type="Gene3D" id="3.40.50.300">
    <property type="entry name" value="P-loop containing nucleotide triphosphate hydrolases"/>
    <property type="match status" value="1"/>
</dbReference>
<dbReference type="Pfam" id="PF17863">
    <property type="entry name" value="AAA_lid_2"/>
    <property type="match status" value="1"/>
</dbReference>
<dbReference type="InterPro" id="IPR003593">
    <property type="entry name" value="AAA+_ATPase"/>
</dbReference>
<keyword evidence="2" id="KW-0067">ATP-binding</keyword>
<evidence type="ECO:0000256" key="2">
    <source>
        <dbReference type="ARBA" id="ARBA00022840"/>
    </source>
</evidence>
<dbReference type="SUPFAM" id="SSF52540">
    <property type="entry name" value="P-loop containing nucleoside triphosphate hydrolases"/>
    <property type="match status" value="1"/>
</dbReference>
<dbReference type="PANTHER" id="PTHR42759">
    <property type="entry name" value="MOXR FAMILY PROTEIN"/>
    <property type="match status" value="1"/>
</dbReference>
<proteinExistence type="inferred from homology"/>
<dbReference type="AlphaFoldDB" id="A0A2R6XY51"/>
<feature type="domain" description="AAA+ ATPase" evidence="4">
    <location>
        <begin position="39"/>
        <end position="180"/>
    </location>
</feature>
<dbReference type="PIRSF" id="PIRSF002849">
    <property type="entry name" value="AAA_ATPase_chaperone_MoxR_prd"/>
    <property type="match status" value="1"/>
</dbReference>
<dbReference type="InterPro" id="IPR011703">
    <property type="entry name" value="ATPase_AAA-3"/>
</dbReference>
<dbReference type="CDD" id="cd00009">
    <property type="entry name" value="AAA"/>
    <property type="match status" value="1"/>
</dbReference>
<dbReference type="Proteomes" id="UP000244338">
    <property type="component" value="Unassembled WGS sequence"/>
</dbReference>
<evidence type="ECO:0000256" key="3">
    <source>
        <dbReference type="ARBA" id="ARBA00061607"/>
    </source>
</evidence>
<dbReference type="SMART" id="SM00382">
    <property type="entry name" value="AAA"/>
    <property type="match status" value="1"/>
</dbReference>
<dbReference type="GO" id="GO:0005524">
    <property type="term" value="F:ATP binding"/>
    <property type="evidence" value="ECO:0007669"/>
    <property type="project" value="UniProtKB-KW"/>
</dbReference>
<dbReference type="InterPro" id="IPR041628">
    <property type="entry name" value="ChlI/MoxR_AAA_lid"/>
</dbReference>
<evidence type="ECO:0000313" key="6">
    <source>
        <dbReference type="Proteomes" id="UP000244338"/>
    </source>
</evidence>
<name>A0A2R6XY51_9BACL</name>
<protein>
    <submittedName>
        <fullName evidence="5">ATPase</fullName>
    </submittedName>
</protein>
<evidence type="ECO:0000259" key="4">
    <source>
        <dbReference type="SMART" id="SM00382"/>
    </source>
</evidence>
<dbReference type="FunFam" id="3.40.50.300:FF:000640">
    <property type="entry name" value="MoxR family ATPase"/>
    <property type="match status" value="1"/>
</dbReference>
<evidence type="ECO:0000313" key="5">
    <source>
        <dbReference type="EMBL" id="PTQ55354.1"/>
    </source>
</evidence>
<keyword evidence="1" id="KW-0547">Nucleotide-binding</keyword>
<dbReference type="GO" id="GO:0016887">
    <property type="term" value="F:ATP hydrolysis activity"/>
    <property type="evidence" value="ECO:0007669"/>
    <property type="project" value="InterPro"/>
</dbReference>
<dbReference type="InterPro" id="IPR027417">
    <property type="entry name" value="P-loop_NTPase"/>
</dbReference>
<dbReference type="InterPro" id="IPR050764">
    <property type="entry name" value="CbbQ/NirQ/NorQ/GpvN"/>
</dbReference>
<comment type="caution">
    <text evidence="5">The sequence shown here is derived from an EMBL/GenBank/DDBJ whole genome shotgun (WGS) entry which is preliminary data.</text>
</comment>
<dbReference type="Gene3D" id="1.10.8.80">
    <property type="entry name" value="Magnesium chelatase subunit I, C-Terminal domain"/>
    <property type="match status" value="1"/>
</dbReference>
<dbReference type="Pfam" id="PF07726">
    <property type="entry name" value="AAA_3"/>
    <property type="match status" value="1"/>
</dbReference>
<reference evidence="6" key="1">
    <citation type="journal article" date="2018" name="Sci. Rep.">
        <title>Lignite coal burning seam in the remote Altai Mountains harbors a hydrogen-driven thermophilic microbial community.</title>
        <authorList>
            <person name="Kadnikov V.V."/>
            <person name="Mardanov A.V."/>
            <person name="Ivasenko D.A."/>
            <person name="Antsiferov D.V."/>
            <person name="Beletsky A.V."/>
            <person name="Karnachuk O.V."/>
            <person name="Ravin N.V."/>
        </authorList>
    </citation>
    <scope>NUCLEOTIDE SEQUENCE [LARGE SCALE GENOMIC DNA]</scope>
</reference>
<dbReference type="EMBL" id="PEBX01000132">
    <property type="protein sequence ID" value="PTQ55354.1"/>
    <property type="molecule type" value="Genomic_DNA"/>
</dbReference>
<organism evidence="5 6">
    <name type="scientific">Candidatus Carbonibacillus altaicus</name>
    <dbReference type="NCBI Taxonomy" id="2163959"/>
    <lineage>
        <taxon>Bacteria</taxon>
        <taxon>Bacillati</taxon>
        <taxon>Bacillota</taxon>
        <taxon>Bacilli</taxon>
        <taxon>Bacillales</taxon>
        <taxon>Candidatus Carbonibacillus</taxon>
    </lineage>
</organism>
<accession>A0A2R6XY51</accession>
<evidence type="ECO:0000256" key="1">
    <source>
        <dbReference type="ARBA" id="ARBA00022741"/>
    </source>
</evidence>
<dbReference type="PANTHER" id="PTHR42759:SF5">
    <property type="entry name" value="METHANOL DEHYDROGENASE REGULATOR"/>
    <property type="match status" value="1"/>
</dbReference>
<comment type="similarity">
    <text evidence="3">Belongs to the MoxR family.</text>
</comment>
<gene>
    <name evidence="5" type="ORF">BSOLF_2347</name>
</gene>